<dbReference type="Ensembl" id="ENSSFOT00015031037.2">
    <property type="protein sequence ID" value="ENSSFOP00015030689.1"/>
    <property type="gene ID" value="ENSSFOG00015019684.2"/>
</dbReference>
<dbReference type="GO" id="GO:0006355">
    <property type="term" value="P:regulation of DNA-templated transcription"/>
    <property type="evidence" value="ECO:0007669"/>
    <property type="project" value="InterPro"/>
</dbReference>
<evidence type="ECO:0000256" key="8">
    <source>
        <dbReference type="PROSITE-ProRule" id="PRU00108"/>
    </source>
</evidence>
<name>A0A8C9SAN2_SCLFO</name>
<dbReference type="Proteomes" id="UP000694397">
    <property type="component" value="Chromosome 22"/>
</dbReference>
<proteinExistence type="inferred from homology"/>
<dbReference type="InterPro" id="IPR008422">
    <property type="entry name" value="KN_HD"/>
</dbReference>
<evidence type="ECO:0000256" key="1">
    <source>
        <dbReference type="ARBA" id="ARBA00004123"/>
    </source>
</evidence>
<keyword evidence="2" id="KW-0805">Transcription regulation</keyword>
<feature type="compositionally biased region" description="Acidic residues" evidence="9">
    <location>
        <begin position="18"/>
        <end position="29"/>
    </location>
</feature>
<feature type="DNA-binding region" description="Homeobox" evidence="8">
    <location>
        <begin position="41"/>
        <end position="103"/>
    </location>
</feature>
<dbReference type="SMART" id="SM00389">
    <property type="entry name" value="HOX"/>
    <property type="match status" value="1"/>
</dbReference>
<dbReference type="SUPFAM" id="SSF46689">
    <property type="entry name" value="Homeodomain-like"/>
    <property type="match status" value="1"/>
</dbReference>
<dbReference type="PROSITE" id="PS50071">
    <property type="entry name" value="HOMEOBOX_2"/>
    <property type="match status" value="1"/>
</dbReference>
<keyword evidence="5" id="KW-0804">Transcription</keyword>
<dbReference type="Gene3D" id="1.10.10.60">
    <property type="entry name" value="Homeodomain-like"/>
    <property type="match status" value="1"/>
</dbReference>
<comment type="similarity">
    <text evidence="7">Belongs to the TALE/TGIF homeobox family.</text>
</comment>
<protein>
    <recommendedName>
        <fullName evidence="10">Homeobox domain-containing protein</fullName>
    </recommendedName>
</protein>
<dbReference type="OrthoDB" id="10056939at2759"/>
<sequence length="259" mass="28047">HVFLLDKQTLGSQFPDTSDSDPHEDDVSEDFSPNESGASAKRRRRGNLPKEAVEVLRSWLYEHRFNAYPSEQEKRSLSGQTRLTVLQICNWFINARRRLLPDLLRKDAKDSNDVTISQRPGKADRLTLGGDGGVQALDNTPLALSVLRPPVIQPAPMLDLSLLGSTAAAILSGAGCVAISPSLTQVDTESLQEGASEPGGRSETHDTSASTMVSTTQDFSDLLLLVDAALQRARELEVQQGVCESPRDEQRAAGEPGSS</sequence>
<dbReference type="FunFam" id="1.10.10.60:FF:000059">
    <property type="entry name" value="TGFB-induced factor homeobox 1"/>
    <property type="match status" value="1"/>
</dbReference>
<evidence type="ECO:0000313" key="12">
    <source>
        <dbReference type="Proteomes" id="UP000694397"/>
    </source>
</evidence>
<comment type="subcellular location">
    <subcellularLocation>
        <location evidence="1 8">Nucleus</location>
    </subcellularLocation>
</comment>
<keyword evidence="6 8" id="KW-0539">Nucleus</keyword>
<dbReference type="InterPro" id="IPR001356">
    <property type="entry name" value="HD"/>
</dbReference>
<evidence type="ECO:0000256" key="4">
    <source>
        <dbReference type="ARBA" id="ARBA00023155"/>
    </source>
</evidence>
<keyword evidence="4 8" id="KW-0371">Homeobox</keyword>
<evidence type="ECO:0000256" key="2">
    <source>
        <dbReference type="ARBA" id="ARBA00023015"/>
    </source>
</evidence>
<feature type="domain" description="Homeobox" evidence="10">
    <location>
        <begin position="39"/>
        <end position="102"/>
    </location>
</feature>
<dbReference type="Pfam" id="PF05920">
    <property type="entry name" value="Homeobox_KN"/>
    <property type="match status" value="1"/>
</dbReference>
<evidence type="ECO:0000313" key="11">
    <source>
        <dbReference type="Ensembl" id="ENSSFOP00015030689.1"/>
    </source>
</evidence>
<dbReference type="InterPro" id="IPR050224">
    <property type="entry name" value="TALE_homeobox"/>
</dbReference>
<dbReference type="AlphaFoldDB" id="A0A8C9SAN2"/>
<reference evidence="11" key="3">
    <citation type="submission" date="2025-09" db="UniProtKB">
        <authorList>
            <consortium name="Ensembl"/>
        </authorList>
    </citation>
    <scope>IDENTIFICATION</scope>
</reference>
<dbReference type="GeneTree" id="ENSGT00940000155230"/>
<dbReference type="InterPro" id="IPR009057">
    <property type="entry name" value="Homeodomain-like_sf"/>
</dbReference>
<organism evidence="11 12">
    <name type="scientific">Scleropages formosus</name>
    <name type="common">Asian bonytongue</name>
    <name type="synonym">Osteoglossum formosum</name>
    <dbReference type="NCBI Taxonomy" id="113540"/>
    <lineage>
        <taxon>Eukaryota</taxon>
        <taxon>Metazoa</taxon>
        <taxon>Chordata</taxon>
        <taxon>Craniata</taxon>
        <taxon>Vertebrata</taxon>
        <taxon>Euteleostomi</taxon>
        <taxon>Actinopterygii</taxon>
        <taxon>Neopterygii</taxon>
        <taxon>Teleostei</taxon>
        <taxon>Osteoglossocephala</taxon>
        <taxon>Osteoglossomorpha</taxon>
        <taxon>Osteoglossiformes</taxon>
        <taxon>Osteoglossidae</taxon>
        <taxon>Scleropages</taxon>
    </lineage>
</organism>
<dbReference type="CDD" id="cd00086">
    <property type="entry name" value="homeodomain"/>
    <property type="match status" value="1"/>
</dbReference>
<reference evidence="11" key="2">
    <citation type="submission" date="2025-08" db="UniProtKB">
        <authorList>
            <consortium name="Ensembl"/>
        </authorList>
    </citation>
    <scope>IDENTIFICATION</scope>
</reference>
<keyword evidence="12" id="KW-1185">Reference proteome</keyword>
<evidence type="ECO:0000256" key="9">
    <source>
        <dbReference type="SAM" id="MobiDB-lite"/>
    </source>
</evidence>
<keyword evidence="3 8" id="KW-0238">DNA-binding</keyword>
<evidence type="ECO:0000256" key="6">
    <source>
        <dbReference type="ARBA" id="ARBA00023242"/>
    </source>
</evidence>
<feature type="region of interest" description="Disordered" evidence="9">
    <location>
        <begin position="1"/>
        <end position="47"/>
    </location>
</feature>
<feature type="region of interest" description="Disordered" evidence="9">
    <location>
        <begin position="237"/>
        <end position="259"/>
    </location>
</feature>
<dbReference type="GO" id="GO:0005634">
    <property type="term" value="C:nucleus"/>
    <property type="evidence" value="ECO:0007669"/>
    <property type="project" value="UniProtKB-SubCell"/>
</dbReference>
<evidence type="ECO:0000256" key="7">
    <source>
        <dbReference type="ARBA" id="ARBA00038021"/>
    </source>
</evidence>
<accession>A0A8C9SAN2</accession>
<evidence type="ECO:0000256" key="5">
    <source>
        <dbReference type="ARBA" id="ARBA00023163"/>
    </source>
</evidence>
<dbReference type="GO" id="GO:0003677">
    <property type="term" value="F:DNA binding"/>
    <property type="evidence" value="ECO:0007669"/>
    <property type="project" value="UniProtKB-UniRule"/>
</dbReference>
<evidence type="ECO:0000259" key="10">
    <source>
        <dbReference type="PROSITE" id="PS50071"/>
    </source>
</evidence>
<feature type="region of interest" description="Disordered" evidence="9">
    <location>
        <begin position="188"/>
        <end position="213"/>
    </location>
</feature>
<reference evidence="11 12" key="1">
    <citation type="submission" date="2019-04" db="EMBL/GenBank/DDBJ databases">
        <authorList>
            <consortium name="Wellcome Sanger Institute Data Sharing"/>
        </authorList>
    </citation>
    <scope>NUCLEOTIDE SEQUENCE [LARGE SCALE GENOMIC DNA]</scope>
</reference>
<evidence type="ECO:0000256" key="3">
    <source>
        <dbReference type="ARBA" id="ARBA00023125"/>
    </source>
</evidence>
<dbReference type="PANTHER" id="PTHR11850">
    <property type="entry name" value="HOMEOBOX PROTEIN TRANSCRIPTION FACTORS"/>
    <property type="match status" value="1"/>
</dbReference>